<reference evidence="4" key="1">
    <citation type="journal article" date="2017" name="Virus Genes">
        <title>Two novel poxviruses with unusual genome rearrangements: NY_014 and Murmansk.</title>
        <authorList>
            <person name="Smithson C."/>
            <person name="Meyer H."/>
            <person name="Gigante C.M."/>
            <person name="Gao J."/>
            <person name="Zhao H."/>
            <person name="Batra D."/>
            <person name="Damon I."/>
            <person name="Upton C."/>
            <person name="Li Y."/>
        </authorList>
    </citation>
    <scope>NUCLEOTIDE SEQUENCE [LARGE SCALE GENOMIC DNA]</scope>
    <source>
        <strain evidence="4">LEIV-11411</strain>
    </source>
</reference>
<protein>
    <submittedName>
        <fullName evidence="4">Precursor p4a of essential virion protein 4a</fullName>
    </submittedName>
</protein>
<comment type="function">
    <text evidence="3">Core protein 4a is the most abundant virion protein. Major component of the virion core that undergoes proteolytic processing during the immature virion (IV) to mature virion (MV) transition.</text>
</comment>
<gene>
    <name evidence="4" type="ORF">Murmansk-125</name>
</gene>
<comment type="subcellular location">
    <subcellularLocation>
        <location evidence="1">Virion</location>
    </subcellularLocation>
</comment>
<evidence type="ECO:0000313" key="5">
    <source>
        <dbReference type="Proteomes" id="UP000217350"/>
    </source>
</evidence>
<evidence type="ECO:0000256" key="1">
    <source>
        <dbReference type="ARBA" id="ARBA00004328"/>
    </source>
</evidence>
<dbReference type="Proteomes" id="UP000217350">
    <property type="component" value="Segment"/>
</dbReference>
<dbReference type="InterPro" id="IPR005058">
    <property type="entry name" value="Poxvirus_P4A"/>
</dbReference>
<dbReference type="GO" id="GO:0044423">
    <property type="term" value="C:virion component"/>
    <property type="evidence" value="ECO:0007669"/>
    <property type="project" value="UniProtKB-KW"/>
</dbReference>
<evidence type="ECO:0000256" key="3">
    <source>
        <dbReference type="ARBA" id="ARBA00025267"/>
    </source>
</evidence>
<organism evidence="4">
    <name type="scientific">Murmansk poxvirus</name>
    <dbReference type="NCBI Taxonomy" id="2025359"/>
    <lineage>
        <taxon>Viruses</taxon>
        <taxon>Varidnaviria</taxon>
        <taxon>Bamfordvirae</taxon>
        <taxon>Nucleocytoviricota</taxon>
        <taxon>Pokkesviricetes</taxon>
        <taxon>Chitovirales</taxon>
        <taxon>Poxviridae</taxon>
        <taxon>Chordopoxvirinae</taxon>
        <taxon>Centapoxvirus</taxon>
        <taxon>Centapoxvirus microtuspox</taxon>
        <taxon>Murmansk microtuspox virus</taxon>
    </lineage>
</organism>
<keyword evidence="2" id="KW-0946">Virion</keyword>
<proteinExistence type="predicted"/>
<keyword evidence="5" id="KW-1185">Reference proteome</keyword>
<dbReference type="Pfam" id="PF03395">
    <property type="entry name" value="Pox_P4A"/>
    <property type="match status" value="1"/>
</dbReference>
<dbReference type="GO" id="GO:0005198">
    <property type="term" value="F:structural molecule activity"/>
    <property type="evidence" value="ECO:0007669"/>
    <property type="project" value="InterPro"/>
</dbReference>
<evidence type="ECO:0000256" key="2">
    <source>
        <dbReference type="ARBA" id="ARBA00022844"/>
    </source>
</evidence>
<evidence type="ECO:0000313" key="4">
    <source>
        <dbReference type="EMBL" id="AST09320.1"/>
    </source>
</evidence>
<dbReference type="OrthoDB" id="1276at10239"/>
<accession>A0A223FMW2</accession>
<name>A0A223FMW2_9POXV</name>
<sequence>MMPIKSIVTLDQLEDSEYLFRIVSTVLPHLCLDYKVCDKIKTSYVHPFDILLNNSLVSVTSQDETQAFINKLGINYLLDAYTLDTKMFNVKLNAGNIDVINSPINISITSNPITNTHSFYDLPYFTQQLLHIRLTESEYKARFIGGYVKPEDNTDTMTILAERKYPDINFENTYLFNLLYSDVVDNNVRQQNNINSGFRAKIVNGVLSRQDFDNLIGVRQYLDPRYVAAFDLRYDIENAANYYGVNLALIPPANVDLTTMPTYKYLILYYQYFDDIYLLRDLYYNGIRVVSNIQLINFVVSMRFQPYIDKLLEYYPDIPVSNNINLYVTVGQAYGYVTITAGNIRFIDISNNYKFFILFLNMIAKSSRSLPIKTTKSMFWDGISYEDYKSKNLQDVMFLNSTCYVFGLYNYNNITYCSILSDVIASDKTPIRVCFLPRVVGGKTVTNLISETLKSISSMSIKEFPKRDKSLMHIGLSESGFMRFFQLLRLMVNKPHETAVKEVIMTYIGIKLDDKGSPHYIRKESYQDFIYLLFAAMGFKVTTRRSIMGSNNISIISIRPRVTKQYMISTLMKASCSKDEAEKLISSAFDLIHFIVSVSDFKDYNSYRQFKSYCPRYFYGGSPEGINENELESIICNAEPIGILDRIDTRGIFSASTINEMMDVDIFAPENRAFKNNLSKFIESGDISGEDILHAMPYNILDRIITNAGACTVSIGEMLDNVTQQNDCNMTNEITDMINDALKMTISKDNTALVNQALESVANQSRQRIADFKQSSCKIAALFKTLVTSIYTVERIFNAKVGDEVKSSILEKYKMFTDISMSLYKDLIAVENIKAMLYIIRRSGCKIDDAYITPEDLEKSYLLIRPKIMNMITYYNEMSKSYFEYMKKNLNMVDGDSTSFDDE</sequence>
<dbReference type="EMBL" id="MF001304">
    <property type="protein sequence ID" value="AST09320.1"/>
    <property type="molecule type" value="Genomic_DNA"/>
</dbReference>